<keyword evidence="4 7" id="KW-0812">Transmembrane</keyword>
<feature type="transmembrane region" description="Helical" evidence="7">
    <location>
        <begin position="136"/>
        <end position="159"/>
    </location>
</feature>
<evidence type="ECO:0000256" key="7">
    <source>
        <dbReference type="SAM" id="Phobius"/>
    </source>
</evidence>
<dbReference type="PROSITE" id="PS50850">
    <property type="entry name" value="MFS"/>
    <property type="match status" value="1"/>
</dbReference>
<feature type="transmembrane region" description="Helical" evidence="7">
    <location>
        <begin position="272"/>
        <end position="293"/>
    </location>
</feature>
<dbReference type="OrthoDB" id="4532109at2"/>
<dbReference type="PANTHER" id="PTHR42718">
    <property type="entry name" value="MAJOR FACILITATOR SUPERFAMILY MULTIDRUG TRANSPORTER MFSC"/>
    <property type="match status" value="1"/>
</dbReference>
<dbReference type="GO" id="GO:0005886">
    <property type="term" value="C:plasma membrane"/>
    <property type="evidence" value="ECO:0007669"/>
    <property type="project" value="UniProtKB-SubCell"/>
</dbReference>
<dbReference type="CDD" id="cd17321">
    <property type="entry name" value="MFS_MMR_MDR_like"/>
    <property type="match status" value="1"/>
</dbReference>
<dbReference type="Gene3D" id="1.20.1250.20">
    <property type="entry name" value="MFS general substrate transporter like domains"/>
    <property type="match status" value="1"/>
</dbReference>
<protein>
    <submittedName>
        <fullName evidence="9">EmrB/QacA subfamily drug resistance transporter</fullName>
    </submittedName>
</protein>
<organism evidence="9 10">
    <name type="scientific">Micromonospora pisi</name>
    <dbReference type="NCBI Taxonomy" id="589240"/>
    <lineage>
        <taxon>Bacteria</taxon>
        <taxon>Bacillati</taxon>
        <taxon>Actinomycetota</taxon>
        <taxon>Actinomycetes</taxon>
        <taxon>Micromonosporales</taxon>
        <taxon>Micromonosporaceae</taxon>
        <taxon>Micromonospora</taxon>
    </lineage>
</organism>
<dbReference type="EMBL" id="RBKT01000001">
    <property type="protein sequence ID" value="RKR86896.1"/>
    <property type="molecule type" value="Genomic_DNA"/>
</dbReference>
<dbReference type="NCBIfam" id="TIGR00711">
    <property type="entry name" value="efflux_EmrB"/>
    <property type="match status" value="1"/>
</dbReference>
<dbReference type="PANTHER" id="PTHR42718:SF46">
    <property type="entry name" value="BLR6921 PROTEIN"/>
    <property type="match status" value="1"/>
</dbReference>
<dbReference type="Gene3D" id="1.20.1720.10">
    <property type="entry name" value="Multidrug resistance protein D"/>
    <property type="match status" value="1"/>
</dbReference>
<dbReference type="Pfam" id="PF07690">
    <property type="entry name" value="MFS_1"/>
    <property type="match status" value="1"/>
</dbReference>
<comment type="subcellular location">
    <subcellularLocation>
        <location evidence="1">Cell membrane</location>
        <topology evidence="1">Multi-pass membrane protein</topology>
    </subcellularLocation>
</comment>
<evidence type="ECO:0000313" key="9">
    <source>
        <dbReference type="EMBL" id="RKR86896.1"/>
    </source>
</evidence>
<dbReference type="Proteomes" id="UP000277671">
    <property type="component" value="Unassembled WGS sequence"/>
</dbReference>
<dbReference type="AlphaFoldDB" id="A0A495JD05"/>
<feature type="transmembrane region" description="Helical" evidence="7">
    <location>
        <begin position="230"/>
        <end position="251"/>
    </location>
</feature>
<dbReference type="RefSeq" id="WP_121155273.1">
    <property type="nucleotide sequence ID" value="NZ_RBKT01000001.1"/>
</dbReference>
<feature type="transmembrane region" description="Helical" evidence="7">
    <location>
        <begin position="49"/>
        <end position="67"/>
    </location>
</feature>
<feature type="transmembrane region" description="Helical" evidence="7">
    <location>
        <begin position="165"/>
        <end position="186"/>
    </location>
</feature>
<feature type="transmembrane region" description="Helical" evidence="7">
    <location>
        <begin position="305"/>
        <end position="323"/>
    </location>
</feature>
<reference evidence="9 10" key="1">
    <citation type="submission" date="2018-10" db="EMBL/GenBank/DDBJ databases">
        <title>Sequencing the genomes of 1000 actinobacteria strains.</title>
        <authorList>
            <person name="Klenk H.-P."/>
        </authorList>
    </citation>
    <scope>NUCLEOTIDE SEQUENCE [LARGE SCALE GENOMIC DNA]</scope>
    <source>
        <strain evidence="9 10">DSM 45175</strain>
    </source>
</reference>
<keyword evidence="3" id="KW-1003">Cell membrane</keyword>
<evidence type="ECO:0000259" key="8">
    <source>
        <dbReference type="PROSITE" id="PS50850"/>
    </source>
</evidence>
<evidence type="ECO:0000313" key="10">
    <source>
        <dbReference type="Proteomes" id="UP000277671"/>
    </source>
</evidence>
<evidence type="ECO:0000256" key="4">
    <source>
        <dbReference type="ARBA" id="ARBA00022692"/>
    </source>
</evidence>
<keyword evidence="10" id="KW-1185">Reference proteome</keyword>
<dbReference type="PRINTS" id="PR01036">
    <property type="entry name" value="TCRTETB"/>
</dbReference>
<evidence type="ECO:0000256" key="6">
    <source>
        <dbReference type="ARBA" id="ARBA00023136"/>
    </source>
</evidence>
<dbReference type="InterPro" id="IPR020846">
    <property type="entry name" value="MFS_dom"/>
</dbReference>
<feature type="transmembrane region" description="Helical" evidence="7">
    <location>
        <begin position="79"/>
        <end position="98"/>
    </location>
</feature>
<dbReference type="InterPro" id="IPR004638">
    <property type="entry name" value="EmrB-like"/>
</dbReference>
<dbReference type="GO" id="GO:0022857">
    <property type="term" value="F:transmembrane transporter activity"/>
    <property type="evidence" value="ECO:0007669"/>
    <property type="project" value="InterPro"/>
</dbReference>
<feature type="transmembrane region" description="Helical" evidence="7">
    <location>
        <begin position="503"/>
        <end position="522"/>
    </location>
</feature>
<dbReference type="InterPro" id="IPR036259">
    <property type="entry name" value="MFS_trans_sf"/>
</dbReference>
<evidence type="ECO:0000256" key="5">
    <source>
        <dbReference type="ARBA" id="ARBA00022989"/>
    </source>
</evidence>
<name>A0A495JD05_9ACTN</name>
<keyword evidence="6 7" id="KW-0472">Membrane</keyword>
<gene>
    <name evidence="9" type="ORF">BDK92_1166</name>
</gene>
<dbReference type="SUPFAM" id="SSF103473">
    <property type="entry name" value="MFS general substrate transporter"/>
    <property type="match status" value="1"/>
</dbReference>
<evidence type="ECO:0000256" key="1">
    <source>
        <dbReference type="ARBA" id="ARBA00004651"/>
    </source>
</evidence>
<keyword evidence="2" id="KW-0813">Transport</keyword>
<proteinExistence type="predicted"/>
<feature type="domain" description="Major facilitator superfamily (MFS) profile" evidence="8">
    <location>
        <begin position="13"/>
        <end position="526"/>
    </location>
</feature>
<accession>A0A495JD05</accession>
<evidence type="ECO:0000256" key="3">
    <source>
        <dbReference type="ARBA" id="ARBA00022475"/>
    </source>
</evidence>
<feature type="transmembrane region" description="Helical" evidence="7">
    <location>
        <begin position="104"/>
        <end position="129"/>
    </location>
</feature>
<keyword evidence="5 7" id="KW-1133">Transmembrane helix</keyword>
<feature type="transmembrane region" description="Helical" evidence="7">
    <location>
        <begin position="361"/>
        <end position="380"/>
    </location>
</feature>
<comment type="caution">
    <text evidence="9">The sequence shown here is derived from an EMBL/GenBank/DDBJ whole genome shotgun (WGS) entry which is preliminary data.</text>
</comment>
<feature type="transmembrane region" description="Helical" evidence="7">
    <location>
        <begin position="335"/>
        <end position="355"/>
    </location>
</feature>
<sequence length="540" mass="56154">MTRPSGAVNPWAALAVLCLGNFLILLDTSIVNTAAPALMASLDTGIDEVLWVLNGYLLALASLLIVFSRLGDLLGPRRVFVGGLGLFAIASVLCGMAYSPGQLIAARVLQGVGAAALLPQALVLISMIFAPQRRGAAFGIFTAVAGVAAVSGPTLGGLVVTELGWQWIFFVNVPLAVGGIVAARRLVPDLRTPSPRSFDAVGVLLATTGLFALVYGLIEGERHRWGTVAGPVTIPVVLSAALLLLAAFVWWERRQAEPLVPLTLFRDRNFTIATAITLITSFALYGFLLVFVIETQVTLGMSPLASGLAALPWTLTLSAVAPVAGRLTDRVGGRVLLMAGLAVYALGVAGVALLPTREWTGWSYAWVLVAVGLGMGVAIAPTTTEAMRGIEPGRAAAASGVLNTARQVGAALGAAVIGALLQNRLVDAIRTGVSERASELPPEARRPFETEFERSAANGLQLGSGQHAGVAPPEGLSAEAAEQFRWLAAEIFADAFLRAARSALGLAAVLLAVGSALTILMTRGTRHRRRDRTGAGTSVS</sequence>
<dbReference type="InterPro" id="IPR011701">
    <property type="entry name" value="MFS"/>
</dbReference>
<evidence type="ECO:0000256" key="2">
    <source>
        <dbReference type="ARBA" id="ARBA00022448"/>
    </source>
</evidence>
<feature type="transmembrane region" description="Helical" evidence="7">
    <location>
        <begin position="198"/>
        <end position="218"/>
    </location>
</feature>